<evidence type="ECO:0000313" key="3">
    <source>
        <dbReference type="Proteomes" id="UP001224775"/>
    </source>
</evidence>
<dbReference type="AlphaFoldDB" id="A0AAD9DJG7"/>
<feature type="compositionally biased region" description="Basic and acidic residues" evidence="1">
    <location>
        <begin position="10"/>
        <end position="24"/>
    </location>
</feature>
<name>A0AAD9DJG7_9STRA</name>
<sequence length="94" mass="10365">MLAQGVAADDTDKQLDETNQHDDVTDAQTTEDAEDDSNKMRPRIIEQSLKRPSVVVSILGRGFPMLKGAPMVLQKQKNTGGDGEKNEQAARQRE</sequence>
<comment type="caution">
    <text evidence="2">The sequence shown here is derived from an EMBL/GenBank/DDBJ whole genome shotgun (WGS) entry which is preliminary data.</text>
</comment>
<proteinExistence type="predicted"/>
<feature type="compositionally biased region" description="Basic and acidic residues" evidence="1">
    <location>
        <begin position="82"/>
        <end position="94"/>
    </location>
</feature>
<evidence type="ECO:0000256" key="1">
    <source>
        <dbReference type="SAM" id="MobiDB-lite"/>
    </source>
</evidence>
<feature type="region of interest" description="Disordered" evidence="1">
    <location>
        <begin position="67"/>
        <end position="94"/>
    </location>
</feature>
<dbReference type="Proteomes" id="UP001224775">
    <property type="component" value="Unassembled WGS sequence"/>
</dbReference>
<reference evidence="2" key="1">
    <citation type="submission" date="2023-06" db="EMBL/GenBank/DDBJ databases">
        <title>Survivors Of The Sea: Transcriptome response of Skeletonema marinoi to long-term dormancy.</title>
        <authorList>
            <person name="Pinder M.I.M."/>
            <person name="Kourtchenko O."/>
            <person name="Robertson E.K."/>
            <person name="Larsson T."/>
            <person name="Maumus F."/>
            <person name="Osuna-Cruz C.M."/>
            <person name="Vancaester E."/>
            <person name="Stenow R."/>
            <person name="Vandepoele K."/>
            <person name="Ploug H."/>
            <person name="Bruchert V."/>
            <person name="Godhe A."/>
            <person name="Topel M."/>
        </authorList>
    </citation>
    <scope>NUCLEOTIDE SEQUENCE</scope>
    <source>
        <strain evidence="2">R05AC</strain>
    </source>
</reference>
<protein>
    <submittedName>
        <fullName evidence="2">Uncharacterized protein</fullName>
    </submittedName>
</protein>
<keyword evidence="3" id="KW-1185">Reference proteome</keyword>
<accession>A0AAD9DJG7</accession>
<evidence type="ECO:0000313" key="2">
    <source>
        <dbReference type="EMBL" id="KAK1747975.1"/>
    </source>
</evidence>
<feature type="region of interest" description="Disordered" evidence="1">
    <location>
        <begin position="1"/>
        <end position="46"/>
    </location>
</feature>
<gene>
    <name evidence="2" type="ORF">QTG54_001938</name>
</gene>
<dbReference type="EMBL" id="JATAAI010000002">
    <property type="protein sequence ID" value="KAK1747975.1"/>
    <property type="molecule type" value="Genomic_DNA"/>
</dbReference>
<organism evidence="2 3">
    <name type="scientific">Skeletonema marinoi</name>
    <dbReference type="NCBI Taxonomy" id="267567"/>
    <lineage>
        <taxon>Eukaryota</taxon>
        <taxon>Sar</taxon>
        <taxon>Stramenopiles</taxon>
        <taxon>Ochrophyta</taxon>
        <taxon>Bacillariophyta</taxon>
        <taxon>Coscinodiscophyceae</taxon>
        <taxon>Thalassiosirophycidae</taxon>
        <taxon>Thalassiosirales</taxon>
        <taxon>Skeletonemataceae</taxon>
        <taxon>Skeletonema</taxon>
        <taxon>Skeletonema marinoi-dohrnii complex</taxon>
    </lineage>
</organism>